<keyword evidence="2" id="KW-0012">Acyltransferase</keyword>
<dbReference type="RefSeq" id="WP_243305474.1">
    <property type="nucleotide sequence ID" value="NZ_JALGBI010000001.1"/>
</dbReference>
<dbReference type="SUPFAM" id="SSF55729">
    <property type="entry name" value="Acyl-CoA N-acyltransferases (Nat)"/>
    <property type="match status" value="1"/>
</dbReference>
<keyword evidence="1" id="KW-0808">Transferase</keyword>
<evidence type="ECO:0000313" key="4">
    <source>
        <dbReference type="EMBL" id="MCJ0762907.1"/>
    </source>
</evidence>
<dbReference type="Gene3D" id="3.40.630.30">
    <property type="match status" value="1"/>
</dbReference>
<keyword evidence="5" id="KW-1185">Reference proteome</keyword>
<dbReference type="EMBL" id="JALGBI010000001">
    <property type="protein sequence ID" value="MCJ0762907.1"/>
    <property type="molecule type" value="Genomic_DNA"/>
</dbReference>
<feature type="domain" description="N-acetyltransferase" evidence="3">
    <location>
        <begin position="4"/>
        <end position="148"/>
    </location>
</feature>
<dbReference type="PANTHER" id="PTHR43877:SF2">
    <property type="entry name" value="AMINOALKYLPHOSPHONATE N-ACETYLTRANSFERASE-RELATED"/>
    <property type="match status" value="1"/>
</dbReference>
<dbReference type="Pfam" id="PF00583">
    <property type="entry name" value="Acetyltransf_1"/>
    <property type="match status" value="1"/>
</dbReference>
<dbReference type="PROSITE" id="PS51186">
    <property type="entry name" value="GNAT"/>
    <property type="match status" value="1"/>
</dbReference>
<protein>
    <submittedName>
        <fullName evidence="4">GNAT family N-acetyltransferase</fullName>
    </submittedName>
</protein>
<proteinExistence type="predicted"/>
<comment type="caution">
    <text evidence="4">The sequence shown here is derived from an EMBL/GenBank/DDBJ whole genome shotgun (WGS) entry which is preliminary data.</text>
</comment>
<evidence type="ECO:0000313" key="5">
    <source>
        <dbReference type="Proteomes" id="UP001139447"/>
    </source>
</evidence>
<dbReference type="InterPro" id="IPR050832">
    <property type="entry name" value="Bact_Acetyltransf"/>
</dbReference>
<sequence length="148" mass="16859">MPRTLVRPALASDEAAWRLLWRGYCDFYQASISEAVTAHTWARICDPTSPVKCAVAEAEGRVCGFANYVVHDNTWETQPVCYLEDLFVSPAARGSGAGKALLQWLQDAMARQGWARLYWVTHRDNATARRLYDQFSQADPFVRYVVRR</sequence>
<dbReference type="InterPro" id="IPR000182">
    <property type="entry name" value="GNAT_dom"/>
</dbReference>
<dbReference type="GO" id="GO:0016747">
    <property type="term" value="F:acyltransferase activity, transferring groups other than amino-acyl groups"/>
    <property type="evidence" value="ECO:0007669"/>
    <property type="project" value="InterPro"/>
</dbReference>
<reference evidence="4" key="1">
    <citation type="submission" date="2022-03" db="EMBL/GenBank/DDBJ databases">
        <authorList>
            <person name="Woo C.Y."/>
        </authorList>
    </citation>
    <scope>NUCLEOTIDE SEQUENCE</scope>
    <source>
        <strain evidence="4">CYS-02</strain>
    </source>
</reference>
<dbReference type="InterPro" id="IPR016181">
    <property type="entry name" value="Acyl_CoA_acyltransferase"/>
</dbReference>
<organism evidence="4 5">
    <name type="scientific">Variovorax terrae</name>
    <dbReference type="NCBI Taxonomy" id="2923278"/>
    <lineage>
        <taxon>Bacteria</taxon>
        <taxon>Pseudomonadati</taxon>
        <taxon>Pseudomonadota</taxon>
        <taxon>Betaproteobacteria</taxon>
        <taxon>Burkholderiales</taxon>
        <taxon>Comamonadaceae</taxon>
        <taxon>Variovorax</taxon>
    </lineage>
</organism>
<evidence type="ECO:0000256" key="1">
    <source>
        <dbReference type="ARBA" id="ARBA00022679"/>
    </source>
</evidence>
<dbReference type="AlphaFoldDB" id="A0A9X2ANZ3"/>
<name>A0A9X2ANZ3_9BURK</name>
<gene>
    <name evidence="4" type="ORF">MMF98_06755</name>
</gene>
<dbReference type="CDD" id="cd04301">
    <property type="entry name" value="NAT_SF"/>
    <property type="match status" value="1"/>
</dbReference>
<evidence type="ECO:0000256" key="2">
    <source>
        <dbReference type="ARBA" id="ARBA00023315"/>
    </source>
</evidence>
<evidence type="ECO:0000259" key="3">
    <source>
        <dbReference type="PROSITE" id="PS51186"/>
    </source>
</evidence>
<dbReference type="PANTHER" id="PTHR43877">
    <property type="entry name" value="AMINOALKYLPHOSPHONATE N-ACETYLTRANSFERASE-RELATED-RELATED"/>
    <property type="match status" value="1"/>
</dbReference>
<accession>A0A9X2ANZ3</accession>
<dbReference type="Proteomes" id="UP001139447">
    <property type="component" value="Unassembled WGS sequence"/>
</dbReference>